<comment type="caution">
    <text evidence="2">The sequence shown here is derived from an EMBL/GenBank/DDBJ whole genome shotgun (WGS) entry which is preliminary data.</text>
</comment>
<keyword evidence="3" id="KW-1185">Reference proteome</keyword>
<accession>A0ABV3BF06</accession>
<evidence type="ECO:0008006" key="4">
    <source>
        <dbReference type="Google" id="ProtNLM"/>
    </source>
</evidence>
<gene>
    <name evidence="2" type="ORF">ABZ921_03045</name>
</gene>
<dbReference type="Proteomes" id="UP001551176">
    <property type="component" value="Unassembled WGS sequence"/>
</dbReference>
<name>A0ABV3BF06_9ACTN</name>
<dbReference type="RefSeq" id="WP_359344008.1">
    <property type="nucleotide sequence ID" value="NZ_JBEYXV010000001.1"/>
</dbReference>
<organism evidence="2 3">
    <name type="scientific">Streptomyces atriruber</name>
    <dbReference type="NCBI Taxonomy" id="545121"/>
    <lineage>
        <taxon>Bacteria</taxon>
        <taxon>Bacillati</taxon>
        <taxon>Actinomycetota</taxon>
        <taxon>Actinomycetes</taxon>
        <taxon>Kitasatosporales</taxon>
        <taxon>Streptomycetaceae</taxon>
        <taxon>Streptomyces</taxon>
    </lineage>
</organism>
<sequence>MRQSQWTRAARHTLCRVASAAALVALVTTLFMCLGPVAPDGGHEGTGHTAAVAMALAPDDCASPVEGSDCPPDEECCAPSAHGVRAVPGPAGPTLSAFHQQVPYPQALSAPGPAVEEPSTRGSPDLHMLQVQRT</sequence>
<evidence type="ECO:0000313" key="2">
    <source>
        <dbReference type="EMBL" id="MEU6819579.1"/>
    </source>
</evidence>
<protein>
    <recommendedName>
        <fullName evidence="4">Secreted protein</fullName>
    </recommendedName>
</protein>
<dbReference type="EMBL" id="JBEYXV010000001">
    <property type="protein sequence ID" value="MEU6819579.1"/>
    <property type="molecule type" value="Genomic_DNA"/>
</dbReference>
<feature type="region of interest" description="Disordered" evidence="1">
    <location>
        <begin position="106"/>
        <end position="134"/>
    </location>
</feature>
<proteinExistence type="predicted"/>
<evidence type="ECO:0000313" key="3">
    <source>
        <dbReference type="Proteomes" id="UP001551176"/>
    </source>
</evidence>
<reference evidence="2 3" key="1">
    <citation type="submission" date="2024-06" db="EMBL/GenBank/DDBJ databases">
        <title>The Natural Products Discovery Center: Release of the First 8490 Sequenced Strains for Exploring Actinobacteria Biosynthetic Diversity.</title>
        <authorList>
            <person name="Kalkreuter E."/>
            <person name="Kautsar S.A."/>
            <person name="Yang D."/>
            <person name="Bader C.D."/>
            <person name="Teijaro C.N."/>
            <person name="Fluegel L."/>
            <person name="Davis C.M."/>
            <person name="Simpson J.R."/>
            <person name="Lauterbach L."/>
            <person name="Steele A.D."/>
            <person name="Gui C."/>
            <person name="Meng S."/>
            <person name="Li G."/>
            <person name="Viehrig K."/>
            <person name="Ye F."/>
            <person name="Su P."/>
            <person name="Kiefer A.F."/>
            <person name="Nichols A."/>
            <person name="Cepeda A.J."/>
            <person name="Yan W."/>
            <person name="Fan B."/>
            <person name="Jiang Y."/>
            <person name="Adhikari A."/>
            <person name="Zheng C.-J."/>
            <person name="Schuster L."/>
            <person name="Cowan T.M."/>
            <person name="Smanski M.J."/>
            <person name="Chevrette M.G."/>
            <person name="De Carvalho L.P.S."/>
            <person name="Shen B."/>
        </authorList>
    </citation>
    <scope>NUCLEOTIDE SEQUENCE [LARGE SCALE GENOMIC DNA]</scope>
    <source>
        <strain evidence="2 3">NPDC046838</strain>
    </source>
</reference>
<evidence type="ECO:0000256" key="1">
    <source>
        <dbReference type="SAM" id="MobiDB-lite"/>
    </source>
</evidence>